<keyword evidence="2" id="KW-1185">Reference proteome</keyword>
<dbReference type="InterPro" id="IPR013078">
    <property type="entry name" value="His_Pase_superF_clade-1"/>
</dbReference>
<protein>
    <submittedName>
        <fullName evidence="1">Uncharacterized protein</fullName>
    </submittedName>
</protein>
<dbReference type="InterPro" id="IPR051710">
    <property type="entry name" value="Phosphatase_SH3-domain"/>
</dbReference>
<sequence length="257" mass="28554">MALEGQFLQNIVVLRHGDRIDHADPSWALTAARPWDPYLTEGGRMRAFSTGRTLRETLGFPIHRVFTSPFTRCLQTTTEAVSALCAINDDGSHVTGDNVEIDPSKLKVSIEYGLCEFLCSESIKPEFTPKDGNFVYEMSKLEEMLPAGTVDNSVEPVDQELPKWEESKTDVSNRYNRVIRALADKYPQENLLLVTHAEALVVAISALIKDVAVAKVEYCAYLHSRRLNSISDDQSFTAEEFELFGASGIKYSPGSAS</sequence>
<dbReference type="PANTHER" id="PTHR16469:SF27">
    <property type="entry name" value="UBIQUITIN-ASSOCIATED AND SH3 DOMAIN-CONTAINING BA-RELATED"/>
    <property type="match status" value="1"/>
</dbReference>
<evidence type="ECO:0000313" key="2">
    <source>
        <dbReference type="Proteomes" id="UP001141806"/>
    </source>
</evidence>
<comment type="caution">
    <text evidence="1">The sequence shown here is derived from an EMBL/GenBank/DDBJ whole genome shotgun (WGS) entry which is preliminary data.</text>
</comment>
<dbReference type="OrthoDB" id="414418at2759"/>
<dbReference type="InterPro" id="IPR012398">
    <property type="entry name" value="PRIB5"/>
</dbReference>
<organism evidence="1 2">
    <name type="scientific">Protea cynaroides</name>
    <dbReference type="NCBI Taxonomy" id="273540"/>
    <lineage>
        <taxon>Eukaryota</taxon>
        <taxon>Viridiplantae</taxon>
        <taxon>Streptophyta</taxon>
        <taxon>Embryophyta</taxon>
        <taxon>Tracheophyta</taxon>
        <taxon>Spermatophyta</taxon>
        <taxon>Magnoliopsida</taxon>
        <taxon>Proteales</taxon>
        <taxon>Proteaceae</taxon>
        <taxon>Protea</taxon>
    </lineage>
</organism>
<dbReference type="AlphaFoldDB" id="A0A9Q0KNT5"/>
<dbReference type="Gene3D" id="3.40.50.1240">
    <property type="entry name" value="Phosphoglycerate mutase-like"/>
    <property type="match status" value="1"/>
</dbReference>
<name>A0A9Q0KNT5_9MAGN</name>
<dbReference type="PANTHER" id="PTHR16469">
    <property type="entry name" value="UBIQUITIN-ASSOCIATED AND SH3 DOMAIN-CONTAINING BA-RELATED"/>
    <property type="match status" value="1"/>
</dbReference>
<dbReference type="Pfam" id="PF00300">
    <property type="entry name" value="His_Phos_1"/>
    <property type="match status" value="1"/>
</dbReference>
<evidence type="ECO:0000313" key="1">
    <source>
        <dbReference type="EMBL" id="KAJ4973566.1"/>
    </source>
</evidence>
<accession>A0A9Q0KNT5</accession>
<gene>
    <name evidence="1" type="ORF">NE237_006740</name>
</gene>
<dbReference type="CDD" id="cd07040">
    <property type="entry name" value="HP"/>
    <property type="match status" value="1"/>
</dbReference>
<dbReference type="InterPro" id="IPR029033">
    <property type="entry name" value="His_PPase_superfam"/>
</dbReference>
<dbReference type="SUPFAM" id="SSF53254">
    <property type="entry name" value="Phosphoglycerate mutase-like"/>
    <property type="match status" value="1"/>
</dbReference>
<dbReference type="Proteomes" id="UP001141806">
    <property type="component" value="Unassembled WGS sequence"/>
</dbReference>
<proteinExistence type="predicted"/>
<reference evidence="1" key="1">
    <citation type="journal article" date="2023" name="Plant J.">
        <title>The genome of the king protea, Protea cynaroides.</title>
        <authorList>
            <person name="Chang J."/>
            <person name="Duong T.A."/>
            <person name="Schoeman C."/>
            <person name="Ma X."/>
            <person name="Roodt D."/>
            <person name="Barker N."/>
            <person name="Li Z."/>
            <person name="Van de Peer Y."/>
            <person name="Mizrachi E."/>
        </authorList>
    </citation>
    <scope>NUCLEOTIDE SEQUENCE</scope>
    <source>
        <tissue evidence="1">Young leaves</tissue>
    </source>
</reference>
<dbReference type="EMBL" id="JAMYWD010000004">
    <property type="protein sequence ID" value="KAJ4973566.1"/>
    <property type="molecule type" value="Genomic_DNA"/>
</dbReference>
<dbReference type="PIRSF" id="PIRSF015897">
    <property type="entry name" value="PRIB5"/>
    <property type="match status" value="1"/>
</dbReference>